<feature type="domain" description="Peptidase S11 D-Ala-D-Ala carboxypeptidase A C-terminal" evidence="15">
    <location>
        <begin position="280"/>
        <end position="370"/>
    </location>
</feature>
<evidence type="ECO:0000256" key="7">
    <source>
        <dbReference type="ARBA" id="ARBA00022729"/>
    </source>
</evidence>
<dbReference type="InterPro" id="IPR012907">
    <property type="entry name" value="Peptidase_S11_C"/>
</dbReference>
<dbReference type="SUPFAM" id="SSF56601">
    <property type="entry name" value="beta-lactamase/transpeptidase-like"/>
    <property type="match status" value="1"/>
</dbReference>
<name>A0ABZ2D7J3_9SPHN</name>
<sequence length="386" mass="41437">MAGRFRYLAILPALALATASTGAGSDAQREEPFAEAPIALLVDMSSGQVLFSRDADRRFMPASITKVMTLFLAFELIAEGKLSPGQSFAMSEQAYRDWHGKGSRMFLDLGEVVTVETLLLGIANVSANDGAAVLAEGAAGSVEDWVAMMNAKAREIGMNDSHFGTPNGWMDEGRTFTTAHDLALLAREMIARHPRLYRFYVGREGLDYRGIAQANHDPIRGRVAGADGIKTGFTNQAGFGFLGSAERDGRRLVLVAAATASSRERRDVSVAMMEWGFDAFDSRSLYQRGAYVGDAQVQEGARRTVPLVAAAPINATFPHGSTSEPTLTIRYEGPLRAPLEAGEQVAELEIATEGAPPSRVPLVTGQAVAQANGWQRLLNGLAGLFR</sequence>
<dbReference type="PRINTS" id="PR00725">
    <property type="entry name" value="DADACBPTASE1"/>
</dbReference>
<dbReference type="Proteomes" id="UP001335183">
    <property type="component" value="Chromosome"/>
</dbReference>
<dbReference type="PANTHER" id="PTHR21581">
    <property type="entry name" value="D-ALANYL-D-ALANINE CARBOXYPEPTIDASE"/>
    <property type="match status" value="1"/>
</dbReference>
<dbReference type="InterPro" id="IPR015956">
    <property type="entry name" value="Peniciliin-bd_prot_C_sf"/>
</dbReference>
<gene>
    <name evidence="16" type="ORF">V5F89_13210</name>
</gene>
<evidence type="ECO:0000256" key="11">
    <source>
        <dbReference type="ARBA" id="ARBA00023316"/>
    </source>
</evidence>
<accession>A0ABZ2D7J3</accession>
<keyword evidence="10" id="KW-0573">Peptidoglycan synthesis</keyword>
<keyword evidence="17" id="KW-1185">Reference proteome</keyword>
<dbReference type="Gene3D" id="2.60.410.10">
    <property type="entry name" value="D-Ala-D-Ala carboxypeptidase, C-terminal domain"/>
    <property type="match status" value="1"/>
</dbReference>
<feature type="chain" id="PRO_5047275029" description="serine-type D-Ala-D-Ala carboxypeptidase" evidence="14">
    <location>
        <begin position="24"/>
        <end position="386"/>
    </location>
</feature>
<proteinExistence type="inferred from homology"/>
<evidence type="ECO:0000259" key="15">
    <source>
        <dbReference type="SMART" id="SM00936"/>
    </source>
</evidence>
<dbReference type="EMBL" id="CP144918">
    <property type="protein sequence ID" value="WWA47206.1"/>
    <property type="molecule type" value="Genomic_DNA"/>
</dbReference>
<comment type="similarity">
    <text evidence="3 13">Belongs to the peptidase S11 family.</text>
</comment>
<evidence type="ECO:0000256" key="8">
    <source>
        <dbReference type="ARBA" id="ARBA00022801"/>
    </source>
</evidence>
<evidence type="ECO:0000256" key="6">
    <source>
        <dbReference type="ARBA" id="ARBA00022670"/>
    </source>
</evidence>
<evidence type="ECO:0000256" key="10">
    <source>
        <dbReference type="ARBA" id="ARBA00022984"/>
    </source>
</evidence>
<evidence type="ECO:0000256" key="3">
    <source>
        <dbReference type="ARBA" id="ARBA00007164"/>
    </source>
</evidence>
<keyword evidence="5 16" id="KW-0121">Carboxypeptidase</keyword>
<comment type="pathway">
    <text evidence="2">Cell wall biogenesis; peptidoglycan biosynthesis.</text>
</comment>
<dbReference type="SUPFAM" id="SSF69189">
    <property type="entry name" value="Penicillin-binding protein associated domain"/>
    <property type="match status" value="1"/>
</dbReference>
<evidence type="ECO:0000256" key="2">
    <source>
        <dbReference type="ARBA" id="ARBA00004752"/>
    </source>
</evidence>
<comment type="function">
    <text evidence="1">Removes C-terminal D-alanyl residues from sugar-peptide cell wall precursors.</text>
</comment>
<dbReference type="InterPro" id="IPR001967">
    <property type="entry name" value="Peptidase_S11_N"/>
</dbReference>
<dbReference type="InterPro" id="IPR037167">
    <property type="entry name" value="Peptidase_S11_C_sf"/>
</dbReference>
<dbReference type="Pfam" id="PF00768">
    <property type="entry name" value="Peptidase_S11"/>
    <property type="match status" value="1"/>
</dbReference>
<evidence type="ECO:0000256" key="13">
    <source>
        <dbReference type="RuleBase" id="RU004016"/>
    </source>
</evidence>
<protein>
    <recommendedName>
        <fullName evidence="4">serine-type D-Ala-D-Ala carboxypeptidase</fullName>
        <ecNumber evidence="4">3.4.16.4</ecNumber>
    </recommendedName>
</protein>
<evidence type="ECO:0000256" key="5">
    <source>
        <dbReference type="ARBA" id="ARBA00022645"/>
    </source>
</evidence>
<evidence type="ECO:0000256" key="1">
    <source>
        <dbReference type="ARBA" id="ARBA00003217"/>
    </source>
</evidence>
<dbReference type="PANTHER" id="PTHR21581:SF6">
    <property type="entry name" value="TRAFFICKING PROTEIN PARTICLE COMPLEX SUBUNIT 12"/>
    <property type="match status" value="1"/>
</dbReference>
<dbReference type="InterPro" id="IPR012338">
    <property type="entry name" value="Beta-lactam/transpept-like"/>
</dbReference>
<feature type="signal peptide" evidence="14">
    <location>
        <begin position="1"/>
        <end position="23"/>
    </location>
</feature>
<evidence type="ECO:0000256" key="4">
    <source>
        <dbReference type="ARBA" id="ARBA00012448"/>
    </source>
</evidence>
<evidence type="ECO:0000256" key="14">
    <source>
        <dbReference type="SAM" id="SignalP"/>
    </source>
</evidence>
<dbReference type="Gene3D" id="3.40.710.10">
    <property type="entry name" value="DD-peptidase/beta-lactamase superfamily"/>
    <property type="match status" value="1"/>
</dbReference>
<comment type="catalytic activity">
    <reaction evidence="12">
        <text>Preferential cleavage: (Ac)2-L-Lys-D-Ala-|-D-Ala. Also transpeptidation of peptidyl-alanyl moieties that are N-acyl substituents of D-alanine.</text>
        <dbReference type="EC" id="3.4.16.4"/>
    </reaction>
</comment>
<keyword evidence="8 16" id="KW-0378">Hydrolase</keyword>
<keyword evidence="7 14" id="KW-0732">Signal</keyword>
<evidence type="ECO:0000256" key="12">
    <source>
        <dbReference type="ARBA" id="ARBA00034000"/>
    </source>
</evidence>
<dbReference type="SMART" id="SM00936">
    <property type="entry name" value="PBP5_C"/>
    <property type="match status" value="1"/>
</dbReference>
<keyword evidence="9" id="KW-0133">Cell shape</keyword>
<evidence type="ECO:0000256" key="9">
    <source>
        <dbReference type="ARBA" id="ARBA00022960"/>
    </source>
</evidence>
<dbReference type="Pfam" id="PF07943">
    <property type="entry name" value="PBP5_C"/>
    <property type="match status" value="1"/>
</dbReference>
<keyword evidence="11" id="KW-0961">Cell wall biogenesis/degradation</keyword>
<evidence type="ECO:0000313" key="16">
    <source>
        <dbReference type="EMBL" id="WWA47206.1"/>
    </source>
</evidence>
<evidence type="ECO:0000313" key="17">
    <source>
        <dbReference type="Proteomes" id="UP001335183"/>
    </source>
</evidence>
<dbReference type="InterPro" id="IPR018044">
    <property type="entry name" value="Peptidase_S11"/>
</dbReference>
<reference evidence="16 17" key="1">
    <citation type="submission" date="2024-02" db="EMBL/GenBank/DDBJ databases">
        <title>The whole genome sequence of five bacterial samples isolated from Abu Dhabi Sabkha-shore region.</title>
        <authorList>
            <person name="Sudalaimuthuasari N."/>
            <person name="Sarfraz B."/>
            <person name="Tuyisabe J.D."/>
            <person name="Mugisha Ntwali L.D.M."/>
            <person name="Ali A.I.A.A."/>
            <person name="Almansoori S.Z.A."/>
            <person name="Alajami H.S.A."/>
            <person name="Almeqbaali A.A.S."/>
            <person name="Kundu B."/>
            <person name="Saeed E.E."/>
            <person name="Sukumarinath V."/>
            <person name="Mishra A.K."/>
            <person name="Hazzouri K.M."/>
            <person name="Almaskari R."/>
            <person name="Sharma A.K."/>
            <person name="Amiri K.M.A."/>
        </authorList>
    </citation>
    <scope>NUCLEOTIDE SEQUENCE [LARGE SCALE GENOMIC DNA]</scope>
    <source>
        <strain evidence="17">kcgeb_sd</strain>
    </source>
</reference>
<dbReference type="RefSeq" id="WP_338446097.1">
    <property type="nucleotide sequence ID" value="NZ_CP144918.1"/>
</dbReference>
<dbReference type="GO" id="GO:0004180">
    <property type="term" value="F:carboxypeptidase activity"/>
    <property type="evidence" value="ECO:0007669"/>
    <property type="project" value="UniProtKB-KW"/>
</dbReference>
<keyword evidence="6" id="KW-0645">Protease</keyword>
<organism evidence="16 17">
    <name type="scientific">Pelagerythrobacter marensis</name>
    <dbReference type="NCBI Taxonomy" id="543877"/>
    <lineage>
        <taxon>Bacteria</taxon>
        <taxon>Pseudomonadati</taxon>
        <taxon>Pseudomonadota</taxon>
        <taxon>Alphaproteobacteria</taxon>
        <taxon>Sphingomonadales</taxon>
        <taxon>Erythrobacteraceae</taxon>
        <taxon>Pelagerythrobacter</taxon>
    </lineage>
</organism>
<dbReference type="EC" id="3.4.16.4" evidence="4"/>